<dbReference type="SMART" id="SM00903">
    <property type="entry name" value="Flavin_Reduct"/>
    <property type="match status" value="1"/>
</dbReference>
<proteinExistence type="inferred from homology"/>
<dbReference type="InterPro" id="IPR050268">
    <property type="entry name" value="NADH-dep_flavin_reductase"/>
</dbReference>
<sequence length="164" mass="17111">MSVIEPVTAGDQLRQAFGCFPSGVTAVCAEVDGVPVGLAASSFTSVSIDPPLVSVCMQHSSTTWPTLRERPRIGLSVLAEGQDDACGRLASKSGDRFAGTATTVADDGALFVDGATLWLDCTIHAEVPSGDHDIVLLNVHGIRADPATPPLVFHGSRFRRLAAI</sequence>
<dbReference type="EMBL" id="JAGINU010000001">
    <property type="protein sequence ID" value="MBP2366481.1"/>
    <property type="molecule type" value="Genomic_DNA"/>
</dbReference>
<organism evidence="4 5">
    <name type="scientific">Pseudonocardia parietis</name>
    <dbReference type="NCBI Taxonomy" id="570936"/>
    <lineage>
        <taxon>Bacteria</taxon>
        <taxon>Bacillati</taxon>
        <taxon>Actinomycetota</taxon>
        <taxon>Actinomycetes</taxon>
        <taxon>Pseudonocardiales</taxon>
        <taxon>Pseudonocardiaceae</taxon>
        <taxon>Pseudonocardia</taxon>
    </lineage>
</organism>
<dbReference type="Gene3D" id="2.30.110.10">
    <property type="entry name" value="Electron Transport, Fmn-binding Protein, Chain A"/>
    <property type="match status" value="1"/>
</dbReference>
<comment type="similarity">
    <text evidence="1">Belongs to the non-flavoprotein flavin reductase family.</text>
</comment>
<dbReference type="SUPFAM" id="SSF50475">
    <property type="entry name" value="FMN-binding split barrel"/>
    <property type="match status" value="1"/>
</dbReference>
<evidence type="ECO:0000256" key="2">
    <source>
        <dbReference type="ARBA" id="ARBA00023002"/>
    </source>
</evidence>
<keyword evidence="5" id="KW-1185">Reference proteome</keyword>
<evidence type="ECO:0000313" key="4">
    <source>
        <dbReference type="EMBL" id="MBP2366481.1"/>
    </source>
</evidence>
<dbReference type="RefSeq" id="WP_210026542.1">
    <property type="nucleotide sequence ID" value="NZ_JAGINU010000001.1"/>
</dbReference>
<evidence type="ECO:0000313" key="5">
    <source>
        <dbReference type="Proteomes" id="UP001519295"/>
    </source>
</evidence>
<accession>A0ABS4VRE2</accession>
<evidence type="ECO:0000256" key="1">
    <source>
        <dbReference type="ARBA" id="ARBA00008898"/>
    </source>
</evidence>
<name>A0ABS4VRE2_9PSEU</name>
<gene>
    <name evidence="4" type="ORF">JOF36_002177</name>
</gene>
<dbReference type="InterPro" id="IPR012349">
    <property type="entry name" value="Split_barrel_FMN-bd"/>
</dbReference>
<dbReference type="Pfam" id="PF01613">
    <property type="entry name" value="Flavin_Reduct"/>
    <property type="match status" value="1"/>
</dbReference>
<dbReference type="Proteomes" id="UP001519295">
    <property type="component" value="Unassembled WGS sequence"/>
</dbReference>
<dbReference type="PANTHER" id="PTHR30466:SF11">
    <property type="entry name" value="FLAVIN-DEPENDENT MONOOXYGENASE, REDUCTASE SUBUNIT HSAB"/>
    <property type="match status" value="1"/>
</dbReference>
<keyword evidence="2" id="KW-0560">Oxidoreductase</keyword>
<evidence type="ECO:0000259" key="3">
    <source>
        <dbReference type="SMART" id="SM00903"/>
    </source>
</evidence>
<dbReference type="PANTHER" id="PTHR30466">
    <property type="entry name" value="FLAVIN REDUCTASE"/>
    <property type="match status" value="1"/>
</dbReference>
<feature type="domain" description="Flavin reductase like" evidence="3">
    <location>
        <begin position="17"/>
        <end position="160"/>
    </location>
</feature>
<dbReference type="InterPro" id="IPR002563">
    <property type="entry name" value="Flavin_Rdtase-like_dom"/>
</dbReference>
<reference evidence="4 5" key="1">
    <citation type="submission" date="2021-03" db="EMBL/GenBank/DDBJ databases">
        <title>Sequencing the genomes of 1000 actinobacteria strains.</title>
        <authorList>
            <person name="Klenk H.-P."/>
        </authorList>
    </citation>
    <scope>NUCLEOTIDE SEQUENCE [LARGE SCALE GENOMIC DNA]</scope>
    <source>
        <strain evidence="4 5">DSM 45256</strain>
    </source>
</reference>
<protein>
    <submittedName>
        <fullName evidence="4">Flavin reductase (DIM6/NTAB) family NADH-FMN oxidoreductase RutF</fullName>
    </submittedName>
</protein>
<comment type="caution">
    <text evidence="4">The sequence shown here is derived from an EMBL/GenBank/DDBJ whole genome shotgun (WGS) entry which is preliminary data.</text>
</comment>